<dbReference type="AlphaFoldDB" id="A0AAF0CSJ5"/>
<reference evidence="1" key="1">
    <citation type="submission" date="2023-03" db="EMBL/GenBank/DDBJ databases">
        <title>Lomoglobus Profundus gen. nov., sp. nov., a novel member of the phylum Verrucomicrobia, isolated from deep-marine sediment of South China Sea.</title>
        <authorList>
            <person name="Ahmad T."/>
            <person name="Ishaq S.E."/>
            <person name="Wang F."/>
        </authorList>
    </citation>
    <scope>NUCLEOTIDE SEQUENCE</scope>
    <source>
        <strain evidence="1">LMO-M01</strain>
    </source>
</reference>
<dbReference type="EMBL" id="CP119075">
    <property type="protein sequence ID" value="WED67328.1"/>
    <property type="molecule type" value="Genomic_DNA"/>
</dbReference>
<dbReference type="Gene3D" id="3.90.550.10">
    <property type="entry name" value="Spore Coat Polysaccharide Biosynthesis Protein SpsA, Chain A"/>
    <property type="match status" value="1"/>
</dbReference>
<organism evidence="1 2">
    <name type="scientific">Synoicihabitans lomoniglobus</name>
    <dbReference type="NCBI Taxonomy" id="2909285"/>
    <lineage>
        <taxon>Bacteria</taxon>
        <taxon>Pseudomonadati</taxon>
        <taxon>Verrucomicrobiota</taxon>
        <taxon>Opitutia</taxon>
        <taxon>Opitutales</taxon>
        <taxon>Opitutaceae</taxon>
        <taxon>Synoicihabitans</taxon>
    </lineage>
</organism>
<dbReference type="Proteomes" id="UP001218638">
    <property type="component" value="Chromosome"/>
</dbReference>
<dbReference type="InterPro" id="IPR029044">
    <property type="entry name" value="Nucleotide-diphossugar_trans"/>
</dbReference>
<dbReference type="GO" id="GO:0016740">
    <property type="term" value="F:transferase activity"/>
    <property type="evidence" value="ECO:0007669"/>
    <property type="project" value="UniProtKB-KW"/>
</dbReference>
<proteinExistence type="predicted"/>
<accession>A0AAF0CSJ5</accession>
<protein>
    <submittedName>
        <fullName evidence="1">Nucleotide-diphospho-sugar transferase</fullName>
    </submittedName>
</protein>
<gene>
    <name evidence="1" type="ORF">PXH66_10755</name>
</gene>
<keyword evidence="2" id="KW-1185">Reference proteome</keyword>
<evidence type="ECO:0000313" key="1">
    <source>
        <dbReference type="EMBL" id="WED67328.1"/>
    </source>
</evidence>
<dbReference type="RefSeq" id="WP_330928096.1">
    <property type="nucleotide sequence ID" value="NZ_CP119075.1"/>
</dbReference>
<keyword evidence="1" id="KW-0808">Transferase</keyword>
<dbReference type="KEGG" id="slom:PXH66_10755"/>
<evidence type="ECO:0000313" key="2">
    <source>
        <dbReference type="Proteomes" id="UP001218638"/>
    </source>
</evidence>
<dbReference type="SUPFAM" id="SSF53448">
    <property type="entry name" value="Nucleotide-diphospho-sugar transferases"/>
    <property type="match status" value="1"/>
</dbReference>
<sequence length="254" mass="28558">MPTRVAVYVATTPRHLAEAEASVTSLRPHLPGIPVTLFTQLTPRLDLFDTVVPLAKTLGASADKIERLLGLEASEILFLDTDTYVCGLLTPGFDLLARFDLAVARAAITATYEVPPPGDAFPEFNTGVLFLRNSSRLHAFLHRWLKLHAQLRDRDPHRVYDQPAFRQALWESELSVHTLPPEYNCRFIFPGFASGPVRVLHGRAPHLPAIAEELNRHPGKRVHTWHDGHLHVYPELAPLPPLWIRLGRRLGLRD</sequence>
<name>A0AAF0CSJ5_9BACT</name>